<gene>
    <name evidence="1" type="ORF">GCM10011594_43600</name>
</gene>
<dbReference type="EMBL" id="BMNA01000021">
    <property type="protein sequence ID" value="GGM18794.1"/>
    <property type="molecule type" value="Genomic_DNA"/>
</dbReference>
<accession>A0A917TCR3</accession>
<protein>
    <submittedName>
        <fullName evidence="1">Uncharacterized protein</fullName>
    </submittedName>
</protein>
<reference evidence="1" key="1">
    <citation type="journal article" date="2014" name="Int. J. Syst. Evol. Microbiol.">
        <title>Complete genome sequence of Corynebacterium casei LMG S-19264T (=DSM 44701T), isolated from a smear-ripened cheese.</title>
        <authorList>
            <consortium name="US DOE Joint Genome Institute (JGI-PGF)"/>
            <person name="Walter F."/>
            <person name="Albersmeier A."/>
            <person name="Kalinowski J."/>
            <person name="Ruckert C."/>
        </authorList>
    </citation>
    <scope>NUCLEOTIDE SEQUENCE</scope>
    <source>
        <strain evidence="1">CGMCC 4.7308</strain>
    </source>
</reference>
<evidence type="ECO:0000313" key="1">
    <source>
        <dbReference type="EMBL" id="GGM18794.1"/>
    </source>
</evidence>
<organism evidence="1 2">
    <name type="scientific">Nakamurella endophytica</name>
    <dbReference type="NCBI Taxonomy" id="1748367"/>
    <lineage>
        <taxon>Bacteria</taxon>
        <taxon>Bacillati</taxon>
        <taxon>Actinomycetota</taxon>
        <taxon>Actinomycetes</taxon>
        <taxon>Nakamurellales</taxon>
        <taxon>Nakamurellaceae</taxon>
        <taxon>Nakamurella</taxon>
    </lineage>
</organism>
<dbReference type="RefSeq" id="WP_188944968.1">
    <property type="nucleotide sequence ID" value="NZ_BMNA01000021.1"/>
</dbReference>
<keyword evidence="2" id="KW-1185">Reference proteome</keyword>
<proteinExistence type="predicted"/>
<comment type="caution">
    <text evidence="1">The sequence shown here is derived from an EMBL/GenBank/DDBJ whole genome shotgun (WGS) entry which is preliminary data.</text>
</comment>
<reference evidence="1" key="2">
    <citation type="submission" date="2020-09" db="EMBL/GenBank/DDBJ databases">
        <authorList>
            <person name="Sun Q."/>
            <person name="Zhou Y."/>
        </authorList>
    </citation>
    <scope>NUCLEOTIDE SEQUENCE</scope>
    <source>
        <strain evidence="1">CGMCC 4.7308</strain>
    </source>
</reference>
<evidence type="ECO:0000313" key="2">
    <source>
        <dbReference type="Proteomes" id="UP000655208"/>
    </source>
</evidence>
<dbReference type="Proteomes" id="UP000655208">
    <property type="component" value="Unassembled WGS sequence"/>
</dbReference>
<dbReference type="AlphaFoldDB" id="A0A917TCR3"/>
<name>A0A917TCR3_9ACTN</name>
<sequence length="106" mass="11212">MQAYTSAGQWRALDNCQGRLRPLQQTGESALAMSVGQTLTIFVIDQPDIQLSVTPVSLVRLDGRVITAEAVGDILIFIHGSHDLCPPQPPAAAADSCPAMKVTIVG</sequence>